<dbReference type="Proteomes" id="UP000001868">
    <property type="component" value="Chromosome"/>
</dbReference>
<feature type="domain" description="TonB-dependent receptor plug" evidence="13">
    <location>
        <begin position="47"/>
        <end position="150"/>
    </location>
</feature>
<evidence type="ECO:0000256" key="4">
    <source>
        <dbReference type="ARBA" id="ARBA00022692"/>
    </source>
</evidence>
<dbReference type="STRING" id="450851.PHZ_c1093"/>
<evidence type="ECO:0000313" key="14">
    <source>
        <dbReference type="EMBL" id="ACG77507.1"/>
    </source>
</evidence>
<protein>
    <submittedName>
        <fullName evidence="14">TonB-dependent receptor</fullName>
    </submittedName>
</protein>
<dbReference type="PANTHER" id="PTHR30069:SF42">
    <property type="entry name" value="FERRIC AEROBACTIN RECEPTOR"/>
    <property type="match status" value="1"/>
</dbReference>
<dbReference type="InterPro" id="IPR037066">
    <property type="entry name" value="Plug_dom_sf"/>
</dbReference>
<dbReference type="HOGENOM" id="CLU_015930_0_0_5"/>
<comment type="similarity">
    <text evidence="8 9">Belongs to the TonB-dependent receptor family.</text>
</comment>
<dbReference type="PANTHER" id="PTHR30069">
    <property type="entry name" value="TONB-DEPENDENT OUTER MEMBRANE RECEPTOR"/>
    <property type="match status" value="1"/>
</dbReference>
<dbReference type="KEGG" id="pzu:PHZ_c1093"/>
<evidence type="ECO:0000256" key="1">
    <source>
        <dbReference type="ARBA" id="ARBA00004571"/>
    </source>
</evidence>
<dbReference type="GO" id="GO:0015344">
    <property type="term" value="F:siderophore uptake transmembrane transporter activity"/>
    <property type="evidence" value="ECO:0007669"/>
    <property type="project" value="TreeGrafter"/>
</dbReference>
<dbReference type="AlphaFoldDB" id="B4R7X4"/>
<name>B4R7X4_PHEZH</name>
<keyword evidence="15" id="KW-1185">Reference proteome</keyword>
<feature type="signal peptide" evidence="11">
    <location>
        <begin position="1"/>
        <end position="24"/>
    </location>
</feature>
<keyword evidence="3 8" id="KW-1134">Transmembrane beta strand</keyword>
<sequence length="709" mass="76261">MGRAGRTWLAGAAFSALAAGMAQAQEPAPINLDEVVITALRVEQPRAATPATVQVIGQEELTAQQALSQSAVEAVAALAPSFSPTRQKLSGFGETVRGRSPLYLVDGVPQSTPLRDDSRDGFTIDPFFIDRVEVVFGSNAIQGIGATGGVVNYVTVSTPGEAAGWTGKVMGQTTFDDSGEGDSLGYKLAGIAGRDFGVWDFTAGAAYEKRGAFYDADGLRIGPDSTQGDIQDSDSFSLFGKAGLDLTDTRRIEIMANHFQLEGDGDYRVVAGNRTTGRPTSGWRGTQEGRPPRNKVTSVAATYRDRDLLGGTFTAQAYGHDYEGTFGGGREGTFQDPRIAPVGTLFDQSANNSEKLGFKLDYEREVQAIPGLKYLVGLDGIRDKTFQALILTDRYWVPKTTYESLAPFLQLRQALFDGRVHLSAGARQENATLKVDDYVTVFAAGGGVEVAGGSPSFEETLFNVGGTVTVVDGVTAYASYAQGFTMPDVGRVLRAVNTPGRDVDTYLDVEPVVSDNVEVGVEVARERWRASLAYFESKSDRGALLVLNAGGTFDVQRQKTKIDGFEATLRVQATDWLTVGGAYSKLDGRTDGDGDGTLERDLNGANISPDRLTVYAEGTWGPASLRVQAQTFESRSFEGEPAANAFEGYTVVDAVGTWRLEAADVSLGIQNLLDEQYISYFSDTQNPTDNNRYWAGRGRTFTLTVARRF</sequence>
<evidence type="ECO:0000256" key="3">
    <source>
        <dbReference type="ARBA" id="ARBA00022452"/>
    </source>
</evidence>
<keyword evidence="4 8" id="KW-0812">Transmembrane</keyword>
<keyword evidence="11" id="KW-0732">Signal</keyword>
<dbReference type="EMBL" id="CP000747">
    <property type="protein sequence ID" value="ACG77507.1"/>
    <property type="molecule type" value="Genomic_DNA"/>
</dbReference>
<evidence type="ECO:0000256" key="11">
    <source>
        <dbReference type="SAM" id="SignalP"/>
    </source>
</evidence>
<dbReference type="GO" id="GO:0009279">
    <property type="term" value="C:cell outer membrane"/>
    <property type="evidence" value="ECO:0007669"/>
    <property type="project" value="UniProtKB-SubCell"/>
</dbReference>
<evidence type="ECO:0000313" key="15">
    <source>
        <dbReference type="Proteomes" id="UP000001868"/>
    </source>
</evidence>
<reference evidence="14 15" key="1">
    <citation type="journal article" date="2008" name="BMC Genomics">
        <title>Complete genome of Phenylobacterium zucineum - a novel facultative intracellular bacterium isolated from human erythroleukemia cell line K562.</title>
        <authorList>
            <person name="Luo Y."/>
            <person name="Xu X."/>
            <person name="Ding Z."/>
            <person name="Liu Z."/>
            <person name="Zhang B."/>
            <person name="Yan Z."/>
            <person name="Sun J."/>
            <person name="Hu S."/>
            <person name="Hu X."/>
        </authorList>
    </citation>
    <scope>NUCLEOTIDE SEQUENCE [LARGE SCALE GENOMIC DNA]</scope>
    <source>
        <strain evidence="14 15">HLK1</strain>
    </source>
</reference>
<dbReference type="InterPro" id="IPR000531">
    <property type="entry name" value="Beta-barrel_TonB"/>
</dbReference>
<feature type="chain" id="PRO_5002825223" evidence="11">
    <location>
        <begin position="25"/>
        <end position="709"/>
    </location>
</feature>
<dbReference type="Pfam" id="PF07715">
    <property type="entry name" value="Plug"/>
    <property type="match status" value="1"/>
</dbReference>
<proteinExistence type="inferred from homology"/>
<accession>B4R7X4</accession>
<feature type="region of interest" description="Disordered" evidence="10">
    <location>
        <begin position="274"/>
        <end position="296"/>
    </location>
</feature>
<organism evidence="14 15">
    <name type="scientific">Phenylobacterium zucineum (strain HLK1)</name>
    <dbReference type="NCBI Taxonomy" id="450851"/>
    <lineage>
        <taxon>Bacteria</taxon>
        <taxon>Pseudomonadati</taxon>
        <taxon>Pseudomonadota</taxon>
        <taxon>Alphaproteobacteria</taxon>
        <taxon>Caulobacterales</taxon>
        <taxon>Caulobacteraceae</taxon>
        <taxon>Phenylobacterium</taxon>
    </lineage>
</organism>
<dbReference type="OrthoDB" id="9760333at2"/>
<keyword evidence="2 8" id="KW-0813">Transport</keyword>
<dbReference type="eggNOG" id="COG4771">
    <property type="taxonomic scope" value="Bacteria"/>
</dbReference>
<keyword evidence="6 8" id="KW-0472">Membrane</keyword>
<dbReference type="InterPro" id="IPR012910">
    <property type="entry name" value="Plug_dom"/>
</dbReference>
<keyword evidence="14" id="KW-0675">Receptor</keyword>
<dbReference type="Gene3D" id="2.40.170.20">
    <property type="entry name" value="TonB-dependent receptor, beta-barrel domain"/>
    <property type="match status" value="1"/>
</dbReference>
<evidence type="ECO:0000256" key="10">
    <source>
        <dbReference type="SAM" id="MobiDB-lite"/>
    </source>
</evidence>
<gene>
    <name evidence="14" type="ordered locus">PHZ_c1093</name>
</gene>
<evidence type="ECO:0000259" key="12">
    <source>
        <dbReference type="Pfam" id="PF00593"/>
    </source>
</evidence>
<feature type="domain" description="TonB-dependent receptor-like beta-barrel" evidence="12">
    <location>
        <begin position="264"/>
        <end position="672"/>
    </location>
</feature>
<dbReference type="Gene3D" id="2.170.130.10">
    <property type="entry name" value="TonB-dependent receptor, plug domain"/>
    <property type="match status" value="1"/>
</dbReference>
<dbReference type="PROSITE" id="PS52016">
    <property type="entry name" value="TONB_DEPENDENT_REC_3"/>
    <property type="match status" value="1"/>
</dbReference>
<dbReference type="RefSeq" id="WP_012521653.1">
    <property type="nucleotide sequence ID" value="NC_011144.1"/>
</dbReference>
<evidence type="ECO:0000256" key="8">
    <source>
        <dbReference type="PROSITE-ProRule" id="PRU01360"/>
    </source>
</evidence>
<dbReference type="InterPro" id="IPR039426">
    <property type="entry name" value="TonB-dep_rcpt-like"/>
</dbReference>
<comment type="subcellular location">
    <subcellularLocation>
        <location evidence="1 8">Cell outer membrane</location>
        <topology evidence="1 8">Multi-pass membrane protein</topology>
    </subcellularLocation>
</comment>
<dbReference type="CDD" id="cd01347">
    <property type="entry name" value="ligand_gated_channel"/>
    <property type="match status" value="1"/>
</dbReference>
<evidence type="ECO:0000256" key="6">
    <source>
        <dbReference type="ARBA" id="ARBA00023136"/>
    </source>
</evidence>
<evidence type="ECO:0000256" key="5">
    <source>
        <dbReference type="ARBA" id="ARBA00023077"/>
    </source>
</evidence>
<evidence type="ECO:0000259" key="13">
    <source>
        <dbReference type="Pfam" id="PF07715"/>
    </source>
</evidence>
<evidence type="ECO:0000256" key="7">
    <source>
        <dbReference type="ARBA" id="ARBA00023237"/>
    </source>
</evidence>
<keyword evidence="7 8" id="KW-0998">Cell outer membrane</keyword>
<dbReference type="Pfam" id="PF00593">
    <property type="entry name" value="TonB_dep_Rec_b-barrel"/>
    <property type="match status" value="1"/>
</dbReference>
<evidence type="ECO:0000256" key="2">
    <source>
        <dbReference type="ARBA" id="ARBA00022448"/>
    </source>
</evidence>
<dbReference type="InterPro" id="IPR036942">
    <property type="entry name" value="Beta-barrel_TonB_sf"/>
</dbReference>
<evidence type="ECO:0000256" key="9">
    <source>
        <dbReference type="RuleBase" id="RU003357"/>
    </source>
</evidence>
<dbReference type="SUPFAM" id="SSF56935">
    <property type="entry name" value="Porins"/>
    <property type="match status" value="1"/>
</dbReference>
<dbReference type="GO" id="GO:0044718">
    <property type="term" value="P:siderophore transmembrane transport"/>
    <property type="evidence" value="ECO:0007669"/>
    <property type="project" value="TreeGrafter"/>
</dbReference>
<keyword evidence="5 9" id="KW-0798">TonB box</keyword>